<dbReference type="AlphaFoldDB" id="A0A0V1MF38"/>
<reference evidence="1 2" key="1">
    <citation type="submission" date="2015-01" db="EMBL/GenBank/DDBJ databases">
        <title>Evolution of Trichinella species and genotypes.</title>
        <authorList>
            <person name="Korhonen P.K."/>
            <person name="Edoardo P."/>
            <person name="Giuseppe L.R."/>
            <person name="Gasser R.B."/>
        </authorList>
    </citation>
    <scope>NUCLEOTIDE SEQUENCE [LARGE SCALE GENOMIC DNA]</scope>
    <source>
        <strain evidence="1">ISS1980</strain>
    </source>
</reference>
<dbReference type="Proteomes" id="UP000054843">
    <property type="component" value="Unassembled WGS sequence"/>
</dbReference>
<organism evidence="1 2">
    <name type="scientific">Trichinella papuae</name>
    <dbReference type="NCBI Taxonomy" id="268474"/>
    <lineage>
        <taxon>Eukaryota</taxon>
        <taxon>Metazoa</taxon>
        <taxon>Ecdysozoa</taxon>
        <taxon>Nematoda</taxon>
        <taxon>Enoplea</taxon>
        <taxon>Dorylaimia</taxon>
        <taxon>Trichinellida</taxon>
        <taxon>Trichinellidae</taxon>
        <taxon>Trichinella</taxon>
    </lineage>
</organism>
<sequence>MLRNQQSSRLVLGARKALTACTLSSSGRNRWHRQCGPGKGAMARPGCTCPCLPECHALGGAAALFFTLQHSRSTKTTSTTTQSRRVAQVERHLEELNTQLEKTI</sequence>
<keyword evidence="2" id="KW-1185">Reference proteome</keyword>
<proteinExistence type="predicted"/>
<comment type="caution">
    <text evidence="1">The sequence shown here is derived from an EMBL/GenBank/DDBJ whole genome shotgun (WGS) entry which is preliminary data.</text>
</comment>
<dbReference type="EMBL" id="JYDO01000117">
    <property type="protein sequence ID" value="KRZ70269.1"/>
    <property type="molecule type" value="Genomic_DNA"/>
</dbReference>
<evidence type="ECO:0000313" key="1">
    <source>
        <dbReference type="EMBL" id="KRZ70269.1"/>
    </source>
</evidence>
<evidence type="ECO:0000313" key="2">
    <source>
        <dbReference type="Proteomes" id="UP000054843"/>
    </source>
</evidence>
<accession>A0A0V1MF38</accession>
<protein>
    <submittedName>
        <fullName evidence="1">Uncharacterized protein</fullName>
    </submittedName>
</protein>
<gene>
    <name evidence="1" type="ORF">T10_4182</name>
</gene>
<name>A0A0V1MF38_9BILA</name>